<dbReference type="InterPro" id="IPR013216">
    <property type="entry name" value="Methyltransf_11"/>
</dbReference>
<evidence type="ECO:0000259" key="1">
    <source>
        <dbReference type="PROSITE" id="PS50987"/>
    </source>
</evidence>
<reference evidence="2 3" key="2">
    <citation type="journal article" date="2021" name="Int. J. Syst. Evol. Microbiol.">
        <title>Isolation and Polyphasic Characterization of Desulfuromonas versatilis sp. Nov., an Electrogenic Bacteria Capable of Versatile Metabolism Isolated from a Graphene Oxide-Reducing Enrichment Culture.</title>
        <authorList>
            <person name="Xie L."/>
            <person name="Yoshida N."/>
            <person name="Ishii S."/>
            <person name="Meng L."/>
        </authorList>
    </citation>
    <scope>NUCLEOTIDE SEQUENCE [LARGE SCALE GENOMIC DNA]</scope>
    <source>
        <strain evidence="2 3">NIT-T3</strain>
    </source>
</reference>
<dbReference type="SMART" id="SM00418">
    <property type="entry name" value="HTH_ARSR"/>
    <property type="match status" value="1"/>
</dbReference>
<dbReference type="EMBL" id="AP024355">
    <property type="protein sequence ID" value="BCR05473.1"/>
    <property type="molecule type" value="Genomic_DNA"/>
</dbReference>
<protein>
    <submittedName>
        <fullName evidence="2">ArsR family transcriptional regulator</fullName>
    </submittedName>
</protein>
<dbReference type="NCBIfam" id="NF033788">
    <property type="entry name" value="HTH_metalloreg"/>
    <property type="match status" value="1"/>
</dbReference>
<evidence type="ECO:0000313" key="2">
    <source>
        <dbReference type="EMBL" id="BCR05473.1"/>
    </source>
</evidence>
<dbReference type="CDD" id="cd00090">
    <property type="entry name" value="HTH_ARSR"/>
    <property type="match status" value="1"/>
</dbReference>
<dbReference type="Pfam" id="PF01022">
    <property type="entry name" value="HTH_5"/>
    <property type="match status" value="1"/>
</dbReference>
<dbReference type="PRINTS" id="PR00778">
    <property type="entry name" value="HTHARSR"/>
</dbReference>
<evidence type="ECO:0000313" key="3">
    <source>
        <dbReference type="Proteomes" id="UP001319827"/>
    </source>
</evidence>
<dbReference type="SUPFAM" id="SSF53335">
    <property type="entry name" value="S-adenosyl-L-methionine-dependent methyltransferases"/>
    <property type="match status" value="1"/>
</dbReference>
<dbReference type="InterPro" id="IPR011991">
    <property type="entry name" value="ArsR-like_HTH"/>
</dbReference>
<dbReference type="PANTHER" id="PTHR42912">
    <property type="entry name" value="METHYLTRANSFERASE"/>
    <property type="match status" value="1"/>
</dbReference>
<accession>A0ABM8HU14</accession>
<dbReference type="RefSeq" id="WP_221248893.1">
    <property type="nucleotide sequence ID" value="NZ_AP024355.1"/>
</dbReference>
<dbReference type="InterPro" id="IPR050508">
    <property type="entry name" value="Methyltransf_Superfamily"/>
</dbReference>
<organism evidence="2 3">
    <name type="scientific">Desulfuromonas versatilis</name>
    <dbReference type="NCBI Taxonomy" id="2802975"/>
    <lineage>
        <taxon>Bacteria</taxon>
        <taxon>Pseudomonadati</taxon>
        <taxon>Thermodesulfobacteriota</taxon>
        <taxon>Desulfuromonadia</taxon>
        <taxon>Desulfuromonadales</taxon>
        <taxon>Desulfuromonadaceae</taxon>
        <taxon>Desulfuromonas</taxon>
    </lineage>
</organism>
<dbReference type="PANTHER" id="PTHR42912:SF93">
    <property type="entry name" value="N6-ADENOSINE-METHYLTRANSFERASE TMT1A"/>
    <property type="match status" value="1"/>
</dbReference>
<name>A0ABM8HU14_9BACT</name>
<dbReference type="InterPro" id="IPR036390">
    <property type="entry name" value="WH_DNA-bd_sf"/>
</dbReference>
<feature type="domain" description="HTH arsR-type" evidence="1">
    <location>
        <begin position="1"/>
        <end position="96"/>
    </location>
</feature>
<dbReference type="Gene3D" id="1.10.10.10">
    <property type="entry name" value="Winged helix-like DNA-binding domain superfamily/Winged helix DNA-binding domain"/>
    <property type="match status" value="1"/>
</dbReference>
<dbReference type="CDD" id="cd02440">
    <property type="entry name" value="AdoMet_MTases"/>
    <property type="match status" value="1"/>
</dbReference>
<dbReference type="InterPro" id="IPR001845">
    <property type="entry name" value="HTH_ArsR_DNA-bd_dom"/>
</dbReference>
<dbReference type="InterPro" id="IPR036388">
    <property type="entry name" value="WH-like_DNA-bd_sf"/>
</dbReference>
<proteinExistence type="predicted"/>
<dbReference type="SUPFAM" id="SSF46785">
    <property type="entry name" value="Winged helix' DNA-binding domain"/>
    <property type="match status" value="1"/>
</dbReference>
<dbReference type="Proteomes" id="UP001319827">
    <property type="component" value="Chromosome"/>
</dbReference>
<gene>
    <name evidence="2" type="ORF">DESUT3_25420</name>
</gene>
<sequence>MLATLKALADPTRMRLIALLSQGELTVQDLTVVLGMGQSRISRHLKILVGAGILSVKRQGTWGYYRVNGAEGLFGEIWPSLQRRQAGLPEHRRDMAELARLLEEQRNRSQRFFDQHARDWDELAGKILPVADYRNQLVAMVEPGRVVLEVGVGSGALLAALASRAGRLIGVDHSPAMLREARERLAGAGLASIDLRLGEMDHLPLSDGEVDVVLLNMVFHHALQPQTVLCELNRVLAPGGRLLVADLQRHELEWVRERLADQWLGFEQKELQGWLSATGFTVQDYQALVGQPGEQGAFILSAARAAAAVD</sequence>
<reference evidence="2 3" key="1">
    <citation type="journal article" date="2016" name="C (Basel)">
        <title>Selective Growth of and Electricity Production by Marine Exoelectrogenic Bacteria in Self-Aggregated Hydrogel of Microbially Reduced Graphene Oxide.</title>
        <authorList>
            <person name="Yoshida N."/>
            <person name="Goto Y."/>
            <person name="Miyata Y."/>
        </authorList>
    </citation>
    <scope>NUCLEOTIDE SEQUENCE [LARGE SCALE GENOMIC DNA]</scope>
    <source>
        <strain evidence="2 3">NIT-T3</strain>
    </source>
</reference>
<dbReference type="Pfam" id="PF08241">
    <property type="entry name" value="Methyltransf_11"/>
    <property type="match status" value="1"/>
</dbReference>
<dbReference type="InterPro" id="IPR029063">
    <property type="entry name" value="SAM-dependent_MTases_sf"/>
</dbReference>
<keyword evidence="3" id="KW-1185">Reference proteome</keyword>
<dbReference type="Gene3D" id="3.40.50.150">
    <property type="entry name" value="Vaccinia Virus protein VP39"/>
    <property type="match status" value="1"/>
</dbReference>
<dbReference type="PROSITE" id="PS50987">
    <property type="entry name" value="HTH_ARSR_2"/>
    <property type="match status" value="1"/>
</dbReference>